<evidence type="ECO:0000313" key="3">
    <source>
        <dbReference type="Proteomes" id="UP000410492"/>
    </source>
</evidence>
<sequence>MTGGCGEKCGKATFMVFGIFVLFYFAECAAGSCLSYGHACWGGHGKRSDSHISNRRDADMSMLPRWYLSRLIQKPLNRKNIFGSRSDGFNLNEIFRNDDNIKSREDSEINEITDGQNDEDVMMGNGEPRMLEKRAIGHN</sequence>
<proteinExistence type="predicted"/>
<protein>
    <submittedName>
        <fullName evidence="2">Uncharacterized protein</fullName>
    </submittedName>
</protein>
<accession>A0A653BNE2</accession>
<dbReference type="AlphaFoldDB" id="A0A653BNE2"/>
<dbReference type="OrthoDB" id="6367990at2759"/>
<evidence type="ECO:0000256" key="1">
    <source>
        <dbReference type="SAM" id="Phobius"/>
    </source>
</evidence>
<name>A0A653BNE2_CALMS</name>
<gene>
    <name evidence="2" type="ORF">CALMAC_LOCUS2469</name>
</gene>
<keyword evidence="1" id="KW-1133">Transmembrane helix</keyword>
<keyword evidence="1" id="KW-0812">Transmembrane</keyword>
<dbReference type="EMBL" id="CAACVG010003018">
    <property type="protein sequence ID" value="VEN37107.1"/>
    <property type="molecule type" value="Genomic_DNA"/>
</dbReference>
<dbReference type="Proteomes" id="UP000410492">
    <property type="component" value="Unassembled WGS sequence"/>
</dbReference>
<evidence type="ECO:0000313" key="2">
    <source>
        <dbReference type="EMBL" id="VEN37107.1"/>
    </source>
</evidence>
<reference evidence="2 3" key="1">
    <citation type="submission" date="2019-01" db="EMBL/GenBank/DDBJ databases">
        <authorList>
            <person name="Sayadi A."/>
        </authorList>
    </citation>
    <scope>NUCLEOTIDE SEQUENCE [LARGE SCALE GENOMIC DNA]</scope>
</reference>
<feature type="transmembrane region" description="Helical" evidence="1">
    <location>
        <begin position="12"/>
        <end position="37"/>
    </location>
</feature>
<keyword evidence="1" id="KW-0472">Membrane</keyword>
<keyword evidence="3" id="KW-1185">Reference proteome</keyword>
<organism evidence="2 3">
    <name type="scientific">Callosobruchus maculatus</name>
    <name type="common">Southern cowpea weevil</name>
    <name type="synonym">Pulse bruchid</name>
    <dbReference type="NCBI Taxonomy" id="64391"/>
    <lineage>
        <taxon>Eukaryota</taxon>
        <taxon>Metazoa</taxon>
        <taxon>Ecdysozoa</taxon>
        <taxon>Arthropoda</taxon>
        <taxon>Hexapoda</taxon>
        <taxon>Insecta</taxon>
        <taxon>Pterygota</taxon>
        <taxon>Neoptera</taxon>
        <taxon>Endopterygota</taxon>
        <taxon>Coleoptera</taxon>
        <taxon>Polyphaga</taxon>
        <taxon>Cucujiformia</taxon>
        <taxon>Chrysomeloidea</taxon>
        <taxon>Chrysomelidae</taxon>
        <taxon>Bruchinae</taxon>
        <taxon>Bruchini</taxon>
        <taxon>Callosobruchus</taxon>
    </lineage>
</organism>